<dbReference type="InterPro" id="IPR051198">
    <property type="entry name" value="BchE-like"/>
</dbReference>
<feature type="domain" description="B12-binding" evidence="6">
    <location>
        <begin position="14"/>
        <end position="151"/>
    </location>
</feature>
<dbReference type="OrthoDB" id="9804952at2"/>
<comment type="cofactor">
    <cofactor evidence="1">
        <name>[4Fe-4S] cluster</name>
        <dbReference type="ChEBI" id="CHEBI:49883"/>
    </cofactor>
</comment>
<evidence type="ECO:0000259" key="6">
    <source>
        <dbReference type="PROSITE" id="PS51332"/>
    </source>
</evidence>
<evidence type="ECO:0000256" key="4">
    <source>
        <dbReference type="ARBA" id="ARBA00023004"/>
    </source>
</evidence>
<accession>E6VX30</accession>
<dbReference type="Pfam" id="PF02310">
    <property type="entry name" value="B12-binding"/>
    <property type="match status" value="1"/>
</dbReference>
<dbReference type="GO" id="GO:0051536">
    <property type="term" value="F:iron-sulfur cluster binding"/>
    <property type="evidence" value="ECO:0007669"/>
    <property type="project" value="UniProtKB-KW"/>
</dbReference>
<dbReference type="SFLD" id="SFLDG01082">
    <property type="entry name" value="B12-binding_domain_containing"/>
    <property type="match status" value="1"/>
</dbReference>
<dbReference type="EMBL" id="CP002431">
    <property type="protein sequence ID" value="ADU61436.1"/>
    <property type="molecule type" value="Genomic_DNA"/>
</dbReference>
<dbReference type="Gene3D" id="3.80.30.20">
    <property type="entry name" value="tm_1862 like domain"/>
    <property type="match status" value="1"/>
</dbReference>
<evidence type="ECO:0000313" key="8">
    <source>
        <dbReference type="EMBL" id="ADU61436.1"/>
    </source>
</evidence>
<keyword evidence="3" id="KW-0479">Metal-binding</keyword>
<reference evidence="9" key="1">
    <citation type="submission" date="2010-12" db="EMBL/GenBank/DDBJ databases">
        <title>Complete sequence of Desulfovibrio aespoeensis Aspo-2.</title>
        <authorList>
            <consortium name="US DOE Joint Genome Institute"/>
            <person name="Lucas S."/>
            <person name="Copeland A."/>
            <person name="Lapidus A."/>
            <person name="Cheng J.-F."/>
            <person name="Goodwin L."/>
            <person name="Pitluck S."/>
            <person name="Chertkov O."/>
            <person name="Misra M."/>
            <person name="Detter J.C."/>
            <person name="Han C."/>
            <person name="Tapia R."/>
            <person name="Land M."/>
            <person name="Hauser L."/>
            <person name="Kyrpides N."/>
            <person name="Ivanova N."/>
            <person name="Ovchinnikova G."/>
            <person name="Pedersen K."/>
            <person name="Jagevall S."/>
            <person name="Hazen T."/>
            <person name="Woyke T."/>
        </authorList>
    </citation>
    <scope>NUCLEOTIDE SEQUENCE [LARGE SCALE GENOMIC DNA]</scope>
    <source>
        <strain evidence="9">ATCC 700646 / DSM 10631 / Aspo-2</strain>
    </source>
</reference>
<dbReference type="SUPFAM" id="SSF102114">
    <property type="entry name" value="Radical SAM enzymes"/>
    <property type="match status" value="1"/>
</dbReference>
<dbReference type="SFLD" id="SFLDS00029">
    <property type="entry name" value="Radical_SAM"/>
    <property type="match status" value="1"/>
</dbReference>
<evidence type="ECO:0000256" key="2">
    <source>
        <dbReference type="ARBA" id="ARBA00022691"/>
    </source>
</evidence>
<dbReference type="PROSITE" id="PS51332">
    <property type="entry name" value="B12_BINDING"/>
    <property type="match status" value="1"/>
</dbReference>
<dbReference type="Proteomes" id="UP000002191">
    <property type="component" value="Chromosome"/>
</dbReference>
<dbReference type="KEGG" id="das:Daes_0412"/>
<feature type="domain" description="Radical SAM core" evidence="7">
    <location>
        <begin position="192"/>
        <end position="416"/>
    </location>
</feature>
<dbReference type="InterPro" id="IPR006638">
    <property type="entry name" value="Elp3/MiaA/NifB-like_rSAM"/>
</dbReference>
<keyword evidence="2" id="KW-0949">S-adenosyl-L-methionine</keyword>
<keyword evidence="5" id="KW-0411">Iron-sulfur</keyword>
<dbReference type="Pfam" id="PF04055">
    <property type="entry name" value="Radical_SAM"/>
    <property type="match status" value="1"/>
</dbReference>
<protein>
    <submittedName>
        <fullName evidence="8">Cobalamin B12-binding domain protein</fullName>
    </submittedName>
</protein>
<sequence length="498" mass="56414">MNLALLSIPLDATKKESDRALPFSIALNYGLLSIATYVSQHGFKAEVFDTQPLPRAEAVDRALEWLLDAKPHVIALSCISGFSYNNLKEYSTRIREQFPTTPIVVGGQDHVGRLGERVFDDIPEIDVVVYGEAEKTTLAILRHCIAQKDLEPLCREYPIWVKSRDNKVSTFSSCSEYNVEEIGGLDYSLYCNAKAFPASIEVARGCPFHCRFCSNIKRRYIKKSVVNILGEAKELVKFYEKNDISIYFQSPIFRMEKEEIELLKAERNREGLCFKWRAQTRVDTLSPDDIPLLVEAGAAVIDLGFESGAPEILLAMKKTKTPESYLNDAKQILLAAHQAGLIIKLNILFYAGERDTTLLETFDFLSSSERYLHSISAYPLLVCPGTQLEESIEPILLKHGGSVCRSPEWAERHIFPVNSSAAYSYDRLKEIGKMFGKAFQTVDNYYQERRHGYYRPGLTKSEFDAQLNSGVIELLPCSIDKKSMLEYRNRLHQTIIEG</sequence>
<evidence type="ECO:0000256" key="1">
    <source>
        <dbReference type="ARBA" id="ARBA00001966"/>
    </source>
</evidence>
<name>E6VX30_PSEA9</name>
<organism evidence="8 9">
    <name type="scientific">Pseudodesulfovibrio aespoeensis (strain ATCC 700646 / DSM 10631 / Aspo-2)</name>
    <name type="common">Desulfovibrio aespoeensis</name>
    <dbReference type="NCBI Taxonomy" id="643562"/>
    <lineage>
        <taxon>Bacteria</taxon>
        <taxon>Pseudomonadati</taxon>
        <taxon>Thermodesulfobacteriota</taxon>
        <taxon>Desulfovibrionia</taxon>
        <taxon>Desulfovibrionales</taxon>
        <taxon>Desulfovibrionaceae</taxon>
    </lineage>
</organism>
<evidence type="ECO:0000256" key="3">
    <source>
        <dbReference type="ARBA" id="ARBA00022723"/>
    </source>
</evidence>
<evidence type="ECO:0000259" key="7">
    <source>
        <dbReference type="PROSITE" id="PS51918"/>
    </source>
</evidence>
<dbReference type="Gene3D" id="3.40.50.280">
    <property type="entry name" value="Cobalamin-binding domain"/>
    <property type="match status" value="1"/>
</dbReference>
<dbReference type="SUPFAM" id="SSF52242">
    <property type="entry name" value="Cobalamin (vitamin B12)-binding domain"/>
    <property type="match status" value="1"/>
</dbReference>
<dbReference type="SMART" id="SM00729">
    <property type="entry name" value="Elp3"/>
    <property type="match status" value="1"/>
</dbReference>
<dbReference type="RefSeq" id="WP_013513373.1">
    <property type="nucleotide sequence ID" value="NC_014844.1"/>
</dbReference>
<dbReference type="eggNOG" id="COG1032">
    <property type="taxonomic scope" value="Bacteria"/>
</dbReference>
<keyword evidence="4" id="KW-0408">Iron</keyword>
<gene>
    <name evidence="8" type="ordered locus">Daes_0412</name>
</gene>
<dbReference type="GO" id="GO:0003824">
    <property type="term" value="F:catalytic activity"/>
    <property type="evidence" value="ECO:0007669"/>
    <property type="project" value="InterPro"/>
</dbReference>
<dbReference type="InterPro" id="IPR058240">
    <property type="entry name" value="rSAM_sf"/>
</dbReference>
<dbReference type="CDD" id="cd01335">
    <property type="entry name" value="Radical_SAM"/>
    <property type="match status" value="1"/>
</dbReference>
<proteinExistence type="predicted"/>
<dbReference type="HOGENOM" id="CLU_609561_0_0_7"/>
<dbReference type="InterPro" id="IPR036724">
    <property type="entry name" value="Cobalamin-bd_sf"/>
</dbReference>
<dbReference type="STRING" id="643562.Daes_0412"/>
<reference evidence="8 9" key="2">
    <citation type="journal article" date="2014" name="Genome Announc.">
        <title>Complete Genome Sequence of the Subsurface, Mesophilic Sulfate-Reducing Bacterium Desulfovibrio aespoeensis Aspo-2.</title>
        <authorList>
            <person name="Pedersen K."/>
            <person name="Bengtsson A."/>
            <person name="Edlund J."/>
            <person name="Rabe L."/>
            <person name="Hazen T."/>
            <person name="Chakraborty R."/>
            <person name="Goodwin L."/>
            <person name="Shapiro N."/>
        </authorList>
    </citation>
    <scope>NUCLEOTIDE SEQUENCE [LARGE SCALE GENOMIC DNA]</scope>
    <source>
        <strain evidence="9">ATCC 700646 / DSM 10631 / Aspo-2</strain>
    </source>
</reference>
<keyword evidence="9" id="KW-1185">Reference proteome</keyword>
<dbReference type="InterPro" id="IPR007197">
    <property type="entry name" value="rSAM"/>
</dbReference>
<dbReference type="InterPro" id="IPR006158">
    <property type="entry name" value="Cobalamin-bd"/>
</dbReference>
<dbReference type="AlphaFoldDB" id="E6VX30"/>
<dbReference type="GO" id="GO:0046872">
    <property type="term" value="F:metal ion binding"/>
    <property type="evidence" value="ECO:0007669"/>
    <property type="project" value="UniProtKB-KW"/>
</dbReference>
<evidence type="ECO:0000313" key="9">
    <source>
        <dbReference type="Proteomes" id="UP000002191"/>
    </source>
</evidence>
<evidence type="ECO:0000256" key="5">
    <source>
        <dbReference type="ARBA" id="ARBA00023014"/>
    </source>
</evidence>
<dbReference type="PROSITE" id="PS51918">
    <property type="entry name" value="RADICAL_SAM"/>
    <property type="match status" value="1"/>
</dbReference>
<dbReference type="InterPro" id="IPR023404">
    <property type="entry name" value="rSAM_horseshoe"/>
</dbReference>
<dbReference type="PANTHER" id="PTHR43409">
    <property type="entry name" value="ANAEROBIC MAGNESIUM-PROTOPORPHYRIN IX MONOMETHYL ESTER CYCLASE-RELATED"/>
    <property type="match status" value="1"/>
</dbReference>
<dbReference type="GO" id="GO:0031419">
    <property type="term" value="F:cobalamin binding"/>
    <property type="evidence" value="ECO:0007669"/>
    <property type="project" value="InterPro"/>
</dbReference>